<accession>A0A2P2QBW1</accession>
<organism evidence="1">
    <name type="scientific">Rhizophora mucronata</name>
    <name type="common">Asiatic mangrove</name>
    <dbReference type="NCBI Taxonomy" id="61149"/>
    <lineage>
        <taxon>Eukaryota</taxon>
        <taxon>Viridiplantae</taxon>
        <taxon>Streptophyta</taxon>
        <taxon>Embryophyta</taxon>
        <taxon>Tracheophyta</taxon>
        <taxon>Spermatophyta</taxon>
        <taxon>Magnoliopsida</taxon>
        <taxon>eudicotyledons</taxon>
        <taxon>Gunneridae</taxon>
        <taxon>Pentapetalae</taxon>
        <taxon>rosids</taxon>
        <taxon>fabids</taxon>
        <taxon>Malpighiales</taxon>
        <taxon>Rhizophoraceae</taxon>
        <taxon>Rhizophora</taxon>
    </lineage>
</organism>
<sequence length="34" mass="3959">MSITPTRCKLNDKARSFIKASQERTITYCRRIGI</sequence>
<dbReference type="AlphaFoldDB" id="A0A2P2QBW1"/>
<proteinExistence type="predicted"/>
<protein>
    <submittedName>
        <fullName evidence="1">Uncharacterized protein</fullName>
    </submittedName>
</protein>
<dbReference type="EMBL" id="GGEC01083930">
    <property type="protein sequence ID" value="MBX64414.1"/>
    <property type="molecule type" value="Transcribed_RNA"/>
</dbReference>
<name>A0A2P2QBW1_RHIMU</name>
<evidence type="ECO:0000313" key="1">
    <source>
        <dbReference type="EMBL" id="MBX64414.1"/>
    </source>
</evidence>
<reference evidence="1" key="1">
    <citation type="submission" date="2018-02" db="EMBL/GenBank/DDBJ databases">
        <title>Rhizophora mucronata_Transcriptome.</title>
        <authorList>
            <person name="Meera S.P."/>
            <person name="Sreeshan A."/>
            <person name="Augustine A."/>
        </authorList>
    </citation>
    <scope>NUCLEOTIDE SEQUENCE</scope>
    <source>
        <tissue evidence="1">Leaf</tissue>
    </source>
</reference>